<dbReference type="Pfam" id="PF09954">
    <property type="entry name" value="DUF2188"/>
    <property type="match status" value="1"/>
</dbReference>
<evidence type="ECO:0000313" key="1">
    <source>
        <dbReference type="EMBL" id="XDI36823.1"/>
    </source>
</evidence>
<dbReference type="AlphaFoldDB" id="A0AB39BST9"/>
<dbReference type="EMBL" id="CP162551">
    <property type="protein sequence ID" value="XDI36823.1"/>
    <property type="molecule type" value="Genomic_DNA"/>
</dbReference>
<accession>A0AB39BST9</accession>
<protein>
    <submittedName>
        <fullName evidence="1">DUF2188 domain-containing protein</fullName>
    </submittedName>
</protein>
<dbReference type="RefSeq" id="WP_368504203.1">
    <property type="nucleotide sequence ID" value="NZ_CP162551.1"/>
</dbReference>
<sequence>MKEYSVVPNKDSSAWMVKIEDVSPVHSYNTKMEAIDKAKELAVEDKPSKISLYDGNQELEDVLTFTS</sequence>
<organism evidence="1">
    <name type="scientific">Alkalihalophilus sp. As8PL</name>
    <dbReference type="NCBI Taxonomy" id="3237103"/>
    <lineage>
        <taxon>Bacteria</taxon>
        <taxon>Bacillati</taxon>
        <taxon>Bacillota</taxon>
        <taxon>Bacilli</taxon>
        <taxon>Bacillales</taxon>
        <taxon>Bacillaceae</taxon>
        <taxon>Alkalihalophilus</taxon>
    </lineage>
</organism>
<proteinExistence type="predicted"/>
<name>A0AB39BST9_9BACI</name>
<dbReference type="InterPro" id="IPR018691">
    <property type="entry name" value="DUF2188"/>
</dbReference>
<gene>
    <name evidence="1" type="ORF">AB3N04_19455</name>
</gene>
<reference evidence="1" key="1">
    <citation type="submission" date="2024-07" db="EMBL/GenBank/DDBJ databases">
        <title>Identification and characteristics of an arsenic-resistant bacterial isolate, which belongs to a novel species.</title>
        <authorList>
            <person name="Juszczyk A."/>
            <person name="Kowalczyk A."/>
            <person name="Was K."/>
            <person name="Kosowicz W."/>
            <person name="Budzyn A."/>
            <person name="Latowski D."/>
        </authorList>
    </citation>
    <scope>NUCLEOTIDE SEQUENCE</scope>
    <source>
        <strain evidence="1">As8PL</strain>
    </source>
</reference>